<dbReference type="AlphaFoldDB" id="A0A1I7WVM0"/>
<evidence type="ECO:0000313" key="3">
    <source>
        <dbReference type="Proteomes" id="UP000095283"/>
    </source>
</evidence>
<proteinExistence type="predicted"/>
<feature type="domain" description="KATNIP" evidence="2">
    <location>
        <begin position="60"/>
        <end position="182"/>
    </location>
</feature>
<name>A0A1I7WVM0_HETBA</name>
<dbReference type="Proteomes" id="UP000095283">
    <property type="component" value="Unplaced"/>
</dbReference>
<dbReference type="WBParaSite" id="Hba_09260">
    <property type="protein sequence ID" value="Hba_09260"/>
    <property type="gene ID" value="Hba_09260"/>
</dbReference>
<dbReference type="InterPro" id="IPR026704">
    <property type="entry name" value="KATNIP"/>
</dbReference>
<dbReference type="PANTHER" id="PTHR21534">
    <property type="entry name" value="KATANIN-INTERACTING PROTEIN"/>
    <property type="match status" value="1"/>
</dbReference>
<dbReference type="Pfam" id="PF14652">
    <property type="entry name" value="DUF4457"/>
    <property type="match status" value="2"/>
</dbReference>
<evidence type="ECO:0000313" key="4">
    <source>
        <dbReference type="WBParaSite" id="Hba_09260"/>
    </source>
</evidence>
<sequence>MPNPTPEYALGITPERPLTSQESSLSKVSNEILPSSIVNEDLTDEVLGMVKDLFVVFHMELSSNWGSPDCIGLTGLEFMGARGEVIDTEAVSISVSNAQSGVEKILNGKNLTRSKDDMWMTTFDAKTPPIIMVQFPKPVAMTGISLWNYNASPELSYAGVRVAQLFVNGRLAVGNLLLRKAPVIFQLRLLSSWGDEFYIGLNGIELYNRKDEKMMLKTHNLAAFPESINILPAVDGDPRTSENLIDNCNDMDRPEHMWLTPLFPNRCARVFFIFDVPTFISRMIVYNYRKTPTRGVRHISLIVFSDERMENC</sequence>
<dbReference type="PANTHER" id="PTHR21534:SF0">
    <property type="entry name" value="KATANIN-INTERACTING PROTEIN"/>
    <property type="match status" value="1"/>
</dbReference>
<feature type="region of interest" description="Disordered" evidence="1">
    <location>
        <begin position="1"/>
        <end position="25"/>
    </location>
</feature>
<keyword evidence="3" id="KW-1185">Reference proteome</keyword>
<protein>
    <submittedName>
        <fullName evidence="4">DUF4457 domain-containing protein</fullName>
    </submittedName>
</protein>
<reference evidence="4" key="1">
    <citation type="submission" date="2016-11" db="UniProtKB">
        <authorList>
            <consortium name="WormBaseParasite"/>
        </authorList>
    </citation>
    <scope>IDENTIFICATION</scope>
</reference>
<evidence type="ECO:0000259" key="2">
    <source>
        <dbReference type="Pfam" id="PF14652"/>
    </source>
</evidence>
<feature type="domain" description="KATNIP" evidence="2">
    <location>
        <begin position="184"/>
        <end position="303"/>
    </location>
</feature>
<organism evidence="3 4">
    <name type="scientific">Heterorhabditis bacteriophora</name>
    <name type="common">Entomopathogenic nematode worm</name>
    <dbReference type="NCBI Taxonomy" id="37862"/>
    <lineage>
        <taxon>Eukaryota</taxon>
        <taxon>Metazoa</taxon>
        <taxon>Ecdysozoa</taxon>
        <taxon>Nematoda</taxon>
        <taxon>Chromadorea</taxon>
        <taxon>Rhabditida</taxon>
        <taxon>Rhabditina</taxon>
        <taxon>Rhabditomorpha</taxon>
        <taxon>Strongyloidea</taxon>
        <taxon>Heterorhabditidae</taxon>
        <taxon>Heterorhabditis</taxon>
    </lineage>
</organism>
<accession>A0A1I7WVM0</accession>
<evidence type="ECO:0000256" key="1">
    <source>
        <dbReference type="SAM" id="MobiDB-lite"/>
    </source>
</evidence>
<dbReference type="InterPro" id="IPR027859">
    <property type="entry name" value="KATNIP_dom"/>
</dbReference>